<dbReference type="GO" id="GO:0005524">
    <property type="term" value="F:ATP binding"/>
    <property type="evidence" value="ECO:0007669"/>
    <property type="project" value="UniProtKB-KW"/>
</dbReference>
<dbReference type="AlphaFoldDB" id="A0A179IDN8"/>
<gene>
    <name evidence="4" type="ORF">LLEC1_00481</name>
</gene>
<dbReference type="InterPro" id="IPR050173">
    <property type="entry name" value="ABC_transporter_C-like"/>
</dbReference>
<dbReference type="InterPro" id="IPR027417">
    <property type="entry name" value="P-loop_NTPase"/>
</dbReference>
<reference evidence="4 5" key="1">
    <citation type="submission" date="2016-03" db="EMBL/GenBank/DDBJ databases">
        <title>Fine-scale spatial genetic structure of a fungal parasite of coffee scale insects.</title>
        <authorList>
            <person name="Jackson D."/>
            <person name="Zemenick K.A."/>
            <person name="Malloure B."/>
            <person name="Quandt C.A."/>
            <person name="James T.Y."/>
        </authorList>
    </citation>
    <scope>NUCLEOTIDE SEQUENCE [LARGE SCALE GENOMIC DNA]</scope>
    <source>
        <strain evidence="4 5">UM487</strain>
    </source>
</reference>
<dbReference type="Proteomes" id="UP000243081">
    <property type="component" value="Unassembled WGS sequence"/>
</dbReference>
<evidence type="ECO:0000256" key="2">
    <source>
        <dbReference type="ARBA" id="ARBA00022840"/>
    </source>
</evidence>
<dbReference type="Pfam" id="PF00005">
    <property type="entry name" value="ABC_tran"/>
    <property type="match status" value="1"/>
</dbReference>
<proteinExistence type="predicted"/>
<evidence type="ECO:0000313" key="4">
    <source>
        <dbReference type="EMBL" id="OAR00022.1"/>
    </source>
</evidence>
<comment type="caution">
    <text evidence="4">The sequence shown here is derived from an EMBL/GenBank/DDBJ whole genome shotgun (WGS) entry which is preliminary data.</text>
</comment>
<dbReference type="SMART" id="SM00382">
    <property type="entry name" value="AAA"/>
    <property type="match status" value="1"/>
</dbReference>
<organism evidence="4 5">
    <name type="scientific">Cordyceps confragosa</name>
    <name type="common">Lecanicillium lecanii</name>
    <dbReference type="NCBI Taxonomy" id="2714763"/>
    <lineage>
        <taxon>Eukaryota</taxon>
        <taxon>Fungi</taxon>
        <taxon>Dikarya</taxon>
        <taxon>Ascomycota</taxon>
        <taxon>Pezizomycotina</taxon>
        <taxon>Sordariomycetes</taxon>
        <taxon>Hypocreomycetidae</taxon>
        <taxon>Hypocreales</taxon>
        <taxon>Cordycipitaceae</taxon>
        <taxon>Akanthomyces</taxon>
    </lineage>
</organism>
<dbReference type="EMBL" id="LUKN01001898">
    <property type="protein sequence ID" value="OAR00022.1"/>
    <property type="molecule type" value="Genomic_DNA"/>
</dbReference>
<keyword evidence="2" id="KW-0067">ATP-binding</keyword>
<protein>
    <recommendedName>
        <fullName evidence="3">ABC transporter domain-containing protein</fullName>
    </recommendedName>
</protein>
<evidence type="ECO:0000313" key="5">
    <source>
        <dbReference type="Proteomes" id="UP000243081"/>
    </source>
</evidence>
<dbReference type="SUPFAM" id="SSF52540">
    <property type="entry name" value="P-loop containing nucleoside triphosphate hydrolases"/>
    <property type="match status" value="1"/>
</dbReference>
<keyword evidence="5" id="KW-1185">Reference proteome</keyword>
<accession>A0A179IDN8</accession>
<name>A0A179IDN8_CORDF</name>
<dbReference type="OMA" id="SEFATHT"/>
<evidence type="ECO:0000259" key="3">
    <source>
        <dbReference type="PROSITE" id="PS50893"/>
    </source>
</evidence>
<sequence length="342" mass="37369">MLVFAATYRPLAFSQSAIGVSFWSSFCLSHALEHLATSFSVCGMFSAKAHLLREEVQNIPVEDHQPGINVPACWPERGDVLFENVTARYNAMQTSTPALREVSLAVGAGEKLAIAGRTGSGKSSLLLALLRFLHYEGTIKIDGIDISTINHDTLRSRVITLTYDPLQLPDTIRKNLVPFDFQYSANGEACVDDDSLCRVLSDLGIWNPISRQGGLDAVLSATKLSRSELQLFGIARAIIQRMGRGGRLILMDEATSALDAATDNRVQAALTAAFPGCTFLIITHRQRTIRDAEKFLELQEGAVASFRDMRQIQDEDAHDTRVSYNQLAESAGGGPLNCNLPE</sequence>
<evidence type="ECO:0000256" key="1">
    <source>
        <dbReference type="ARBA" id="ARBA00022741"/>
    </source>
</evidence>
<dbReference type="GO" id="GO:0016020">
    <property type="term" value="C:membrane"/>
    <property type="evidence" value="ECO:0007669"/>
    <property type="project" value="TreeGrafter"/>
</dbReference>
<dbReference type="PROSITE" id="PS50893">
    <property type="entry name" value="ABC_TRANSPORTER_2"/>
    <property type="match status" value="1"/>
</dbReference>
<keyword evidence="1" id="KW-0547">Nucleotide-binding</keyword>
<dbReference type="OrthoDB" id="4867492at2759"/>
<feature type="domain" description="ABC transporter" evidence="3">
    <location>
        <begin position="80"/>
        <end position="325"/>
    </location>
</feature>
<dbReference type="GO" id="GO:0042626">
    <property type="term" value="F:ATPase-coupled transmembrane transporter activity"/>
    <property type="evidence" value="ECO:0007669"/>
    <property type="project" value="TreeGrafter"/>
</dbReference>
<dbReference type="PANTHER" id="PTHR24223">
    <property type="entry name" value="ATP-BINDING CASSETTE SUB-FAMILY C"/>
    <property type="match status" value="1"/>
</dbReference>
<dbReference type="GO" id="GO:0016887">
    <property type="term" value="F:ATP hydrolysis activity"/>
    <property type="evidence" value="ECO:0007669"/>
    <property type="project" value="InterPro"/>
</dbReference>
<dbReference type="InterPro" id="IPR003593">
    <property type="entry name" value="AAA+_ATPase"/>
</dbReference>
<dbReference type="Gene3D" id="3.40.50.300">
    <property type="entry name" value="P-loop containing nucleotide triphosphate hydrolases"/>
    <property type="match status" value="1"/>
</dbReference>
<dbReference type="InterPro" id="IPR003439">
    <property type="entry name" value="ABC_transporter-like_ATP-bd"/>
</dbReference>